<keyword evidence="2" id="KW-1185">Reference proteome</keyword>
<accession>A0A8K0EDZ7</accession>
<dbReference type="EMBL" id="OV696699">
    <property type="protein sequence ID" value="CAH1245464.1"/>
    <property type="molecule type" value="Genomic_DNA"/>
</dbReference>
<gene>
    <name evidence="1" type="primary">Hypp7490</name>
    <name evidence="1" type="ORF">BLAG_LOCUS7791</name>
</gene>
<protein>
    <submittedName>
        <fullName evidence="1">Hypp7490 protein</fullName>
    </submittedName>
</protein>
<name>A0A8K0EDZ7_BRALA</name>
<dbReference type="Proteomes" id="UP000838412">
    <property type="component" value="Chromosome 14"/>
</dbReference>
<organism evidence="1 2">
    <name type="scientific">Branchiostoma lanceolatum</name>
    <name type="common">Common lancelet</name>
    <name type="synonym">Amphioxus lanceolatum</name>
    <dbReference type="NCBI Taxonomy" id="7740"/>
    <lineage>
        <taxon>Eukaryota</taxon>
        <taxon>Metazoa</taxon>
        <taxon>Chordata</taxon>
        <taxon>Cephalochordata</taxon>
        <taxon>Leptocardii</taxon>
        <taxon>Amphioxiformes</taxon>
        <taxon>Branchiostomatidae</taxon>
        <taxon>Branchiostoma</taxon>
    </lineage>
</organism>
<evidence type="ECO:0000313" key="1">
    <source>
        <dbReference type="EMBL" id="CAH1245464.1"/>
    </source>
</evidence>
<reference evidence="1" key="1">
    <citation type="submission" date="2022-01" db="EMBL/GenBank/DDBJ databases">
        <authorList>
            <person name="Braso-Vives M."/>
        </authorList>
    </citation>
    <scope>NUCLEOTIDE SEQUENCE</scope>
</reference>
<proteinExistence type="predicted"/>
<sequence>MAVREERNIWELLGVGKDGEVSAKPAGDSGTSAEAFLAAIRSSDIKRIQRIIEKGSDINAKVSQYVLSSLGNIGLGLGATGRSNIARA</sequence>
<evidence type="ECO:0000313" key="2">
    <source>
        <dbReference type="Proteomes" id="UP000838412"/>
    </source>
</evidence>
<dbReference type="AlphaFoldDB" id="A0A8K0EDZ7"/>